<dbReference type="InterPro" id="IPR012296">
    <property type="entry name" value="Nuclease_put_TT1808"/>
</dbReference>
<dbReference type="Gene3D" id="3.90.1570.10">
    <property type="entry name" value="tt1808, chain A"/>
    <property type="match status" value="1"/>
</dbReference>
<dbReference type="SUPFAM" id="SSF52980">
    <property type="entry name" value="Restriction endonuclease-like"/>
    <property type="match status" value="1"/>
</dbReference>
<accession>A0ABP3KSV6</accession>
<dbReference type="PANTHER" id="PTHR35400:SF3">
    <property type="entry name" value="SLL1072 PROTEIN"/>
    <property type="match status" value="1"/>
</dbReference>
<keyword evidence="2" id="KW-0378">Hydrolase</keyword>
<keyword evidence="2" id="KW-0540">Nuclease</keyword>
<protein>
    <submittedName>
        <fullName evidence="2">Uma2 family endonuclease</fullName>
    </submittedName>
</protein>
<gene>
    <name evidence="2" type="ORF">GCM10010361_57710</name>
</gene>
<dbReference type="Pfam" id="PF05685">
    <property type="entry name" value="Uma2"/>
    <property type="match status" value="1"/>
</dbReference>
<dbReference type="GO" id="GO:0004519">
    <property type="term" value="F:endonuclease activity"/>
    <property type="evidence" value="ECO:0007669"/>
    <property type="project" value="UniProtKB-KW"/>
</dbReference>
<keyword evidence="2" id="KW-0255">Endonuclease</keyword>
<dbReference type="PANTHER" id="PTHR35400">
    <property type="entry name" value="SLR1083 PROTEIN"/>
    <property type="match status" value="1"/>
</dbReference>
<keyword evidence="3" id="KW-1185">Reference proteome</keyword>
<proteinExistence type="predicted"/>
<sequence length="235" mass="26387">MTTARNPATRVFRAARVLVTVRIVVLRGCSHSAAAGRSGTVTIAPIDRTDMADIDKQYLDEVFEFLYGGIPEGFRAEVVEGAVQMSPQRDTHSDIITDVLFQLGARFGPRSKLKMDVRLDLPGYRNGFCPDIFKLSDDAKKGEKGRWRYQDVEFVFEVISRETAANDYGKKKDAYAAGEVPVYLIADPYTAKWHLFTMPKDGEYQSKLSLDFGQPVDLTDTVLGMTLETDRFPRD</sequence>
<dbReference type="Proteomes" id="UP001500909">
    <property type="component" value="Unassembled WGS sequence"/>
</dbReference>
<evidence type="ECO:0000259" key="1">
    <source>
        <dbReference type="Pfam" id="PF05685"/>
    </source>
</evidence>
<dbReference type="CDD" id="cd06260">
    <property type="entry name" value="DUF820-like"/>
    <property type="match status" value="1"/>
</dbReference>
<evidence type="ECO:0000313" key="3">
    <source>
        <dbReference type="Proteomes" id="UP001500909"/>
    </source>
</evidence>
<dbReference type="InterPro" id="IPR011335">
    <property type="entry name" value="Restrct_endonuc-II-like"/>
</dbReference>
<comment type="caution">
    <text evidence="2">The sequence shown here is derived from an EMBL/GenBank/DDBJ whole genome shotgun (WGS) entry which is preliminary data.</text>
</comment>
<dbReference type="EMBL" id="BAAABY010000044">
    <property type="protein sequence ID" value="GAA0485338.1"/>
    <property type="molecule type" value="Genomic_DNA"/>
</dbReference>
<organism evidence="2 3">
    <name type="scientific">Streptomyces olivaceiscleroticus</name>
    <dbReference type="NCBI Taxonomy" id="68245"/>
    <lineage>
        <taxon>Bacteria</taxon>
        <taxon>Bacillati</taxon>
        <taxon>Actinomycetota</taxon>
        <taxon>Actinomycetes</taxon>
        <taxon>Kitasatosporales</taxon>
        <taxon>Streptomycetaceae</taxon>
        <taxon>Streptomyces</taxon>
    </lineage>
</organism>
<feature type="domain" description="Putative restriction endonuclease" evidence="1">
    <location>
        <begin position="67"/>
        <end position="228"/>
    </location>
</feature>
<reference evidence="3" key="1">
    <citation type="journal article" date="2019" name="Int. J. Syst. Evol. Microbiol.">
        <title>The Global Catalogue of Microorganisms (GCM) 10K type strain sequencing project: providing services to taxonomists for standard genome sequencing and annotation.</title>
        <authorList>
            <consortium name="The Broad Institute Genomics Platform"/>
            <consortium name="The Broad Institute Genome Sequencing Center for Infectious Disease"/>
            <person name="Wu L."/>
            <person name="Ma J."/>
        </authorList>
    </citation>
    <scope>NUCLEOTIDE SEQUENCE [LARGE SCALE GENOMIC DNA]</scope>
    <source>
        <strain evidence="3">JCM 4805</strain>
    </source>
</reference>
<dbReference type="InterPro" id="IPR008538">
    <property type="entry name" value="Uma2"/>
</dbReference>
<evidence type="ECO:0000313" key="2">
    <source>
        <dbReference type="EMBL" id="GAA0485338.1"/>
    </source>
</evidence>
<name>A0ABP3KSV6_9ACTN</name>